<dbReference type="InterPro" id="IPR049450">
    <property type="entry name" value="ACOT8-like_C"/>
</dbReference>
<dbReference type="Pfam" id="PF20789">
    <property type="entry name" value="4HBT_3C"/>
    <property type="match status" value="1"/>
</dbReference>
<proteinExistence type="predicted"/>
<dbReference type="SUPFAM" id="SSF54637">
    <property type="entry name" value="Thioesterase/thiol ester dehydrase-isomerase"/>
    <property type="match status" value="1"/>
</dbReference>
<gene>
    <name evidence="3" type="ORF">GCM10009810_00970</name>
</gene>
<feature type="domain" description="Acyl-CoA thioesterase-like N-terminal HotDog" evidence="1">
    <location>
        <begin position="22"/>
        <end position="107"/>
    </location>
</feature>
<keyword evidence="4" id="KW-1185">Reference proteome</keyword>
<protein>
    <submittedName>
        <fullName evidence="3">Thioesterase family protein</fullName>
    </submittedName>
</protein>
<evidence type="ECO:0000259" key="2">
    <source>
        <dbReference type="Pfam" id="PF20789"/>
    </source>
</evidence>
<dbReference type="RefSeq" id="WP_344060549.1">
    <property type="nucleotide sequence ID" value="NZ_BAAAPN010000003.1"/>
</dbReference>
<accession>A0ABN2JYT2</accession>
<feature type="domain" description="Acyl-CoA thioesterase-like C-terminal" evidence="2">
    <location>
        <begin position="126"/>
        <end position="255"/>
    </location>
</feature>
<reference evidence="4" key="1">
    <citation type="journal article" date="2019" name="Int. J. Syst. Evol. Microbiol.">
        <title>The Global Catalogue of Microorganisms (GCM) 10K type strain sequencing project: providing services to taxonomists for standard genome sequencing and annotation.</title>
        <authorList>
            <consortium name="The Broad Institute Genomics Platform"/>
            <consortium name="The Broad Institute Genome Sequencing Center for Infectious Disease"/>
            <person name="Wu L."/>
            <person name="Ma J."/>
        </authorList>
    </citation>
    <scope>NUCLEOTIDE SEQUENCE [LARGE SCALE GENOMIC DNA]</scope>
    <source>
        <strain evidence="4">JCM 15591</strain>
    </source>
</reference>
<comment type="caution">
    <text evidence="3">The sequence shown here is derived from an EMBL/GenBank/DDBJ whole genome shotgun (WGS) entry which is preliminary data.</text>
</comment>
<dbReference type="Proteomes" id="UP001501475">
    <property type="component" value="Unassembled WGS sequence"/>
</dbReference>
<dbReference type="Pfam" id="PF13622">
    <property type="entry name" value="4HBT_3"/>
    <property type="match status" value="1"/>
</dbReference>
<dbReference type="EMBL" id="BAAAPN010000003">
    <property type="protein sequence ID" value="GAA1744119.1"/>
    <property type="molecule type" value="Genomic_DNA"/>
</dbReference>
<dbReference type="InterPro" id="IPR042171">
    <property type="entry name" value="Acyl-CoA_hotdog"/>
</dbReference>
<dbReference type="Gene3D" id="2.40.160.210">
    <property type="entry name" value="Acyl-CoA thioesterase, double hotdog domain"/>
    <property type="match status" value="1"/>
</dbReference>
<dbReference type="InterPro" id="IPR049449">
    <property type="entry name" value="TesB_ACOT8-like_N"/>
</dbReference>
<evidence type="ECO:0000313" key="3">
    <source>
        <dbReference type="EMBL" id="GAA1744119.1"/>
    </source>
</evidence>
<organism evidence="3 4">
    <name type="scientific">Nostocoides vanveenii</name>
    <dbReference type="NCBI Taxonomy" id="330835"/>
    <lineage>
        <taxon>Bacteria</taxon>
        <taxon>Bacillati</taxon>
        <taxon>Actinomycetota</taxon>
        <taxon>Actinomycetes</taxon>
        <taxon>Micrococcales</taxon>
        <taxon>Intrasporangiaceae</taxon>
        <taxon>Nostocoides</taxon>
    </lineage>
</organism>
<evidence type="ECO:0000259" key="1">
    <source>
        <dbReference type="Pfam" id="PF13622"/>
    </source>
</evidence>
<sequence>MGAAYFERLGPTRFRATEHTSGAWQVSEQHIAPALGLLAHCIERDRDARRPDGLIVGRLSYDILGTVPVGEVEVATRVLRPGRTIDLVEATMTYADRAIVRARAWLMATADTMSIAGGALPAVPGPQECEPWAMRDVWPGGFIGGVEVRRQVLGPGRSVAWVRTPVPLLADESVSTHARWAGLLDITNGVAVRADPRDVLFPNVDLTAHFVRSPVGEWAGFDVTVIFGGDGLGVTHTILHDAAGPLGTQSQLLTVRPRHQ</sequence>
<name>A0ABN2JYT2_9MICO</name>
<evidence type="ECO:0000313" key="4">
    <source>
        <dbReference type="Proteomes" id="UP001501475"/>
    </source>
</evidence>
<dbReference type="InterPro" id="IPR029069">
    <property type="entry name" value="HotDog_dom_sf"/>
</dbReference>